<dbReference type="EMBL" id="JBDXSU010000002">
    <property type="protein sequence ID" value="MFB5189099.1"/>
    <property type="molecule type" value="Genomic_DNA"/>
</dbReference>
<evidence type="ECO:0000313" key="10">
    <source>
        <dbReference type="Proteomes" id="UP001579974"/>
    </source>
</evidence>
<dbReference type="Gene3D" id="1.10.3720.10">
    <property type="entry name" value="MetI-like"/>
    <property type="match status" value="1"/>
</dbReference>
<evidence type="ECO:0000256" key="1">
    <source>
        <dbReference type="ARBA" id="ARBA00004651"/>
    </source>
</evidence>
<name>A0ABV5A9Z6_9BACL</name>
<organism evidence="9 10">
    <name type="scientific">Alicyclobacillus fastidiosus</name>
    <dbReference type="NCBI Taxonomy" id="392011"/>
    <lineage>
        <taxon>Bacteria</taxon>
        <taxon>Bacillati</taxon>
        <taxon>Bacillota</taxon>
        <taxon>Bacilli</taxon>
        <taxon>Bacillales</taxon>
        <taxon>Alicyclobacillaceae</taxon>
        <taxon>Alicyclobacillus</taxon>
    </lineage>
</organism>
<keyword evidence="10" id="KW-1185">Reference proteome</keyword>
<accession>A0ABV5A9Z6</accession>
<feature type="transmembrane region" description="Helical" evidence="7">
    <location>
        <begin position="12"/>
        <end position="32"/>
    </location>
</feature>
<comment type="subcellular location">
    <subcellularLocation>
        <location evidence="1 7">Cell membrane</location>
        <topology evidence="1 7">Multi-pass membrane protein</topology>
    </subcellularLocation>
</comment>
<protein>
    <submittedName>
        <fullName evidence="9">Carbohydrate ABC transporter permease</fullName>
    </submittedName>
</protein>
<feature type="domain" description="ABC transmembrane type-1" evidence="8">
    <location>
        <begin position="75"/>
        <end position="270"/>
    </location>
</feature>
<dbReference type="InterPro" id="IPR035906">
    <property type="entry name" value="MetI-like_sf"/>
</dbReference>
<keyword evidence="6 7" id="KW-0472">Membrane</keyword>
<keyword evidence="4 7" id="KW-0812">Transmembrane</keyword>
<comment type="caution">
    <text evidence="9">The sequence shown here is derived from an EMBL/GenBank/DDBJ whole genome shotgun (WGS) entry which is preliminary data.</text>
</comment>
<feature type="transmembrane region" description="Helical" evidence="7">
    <location>
        <begin position="113"/>
        <end position="132"/>
    </location>
</feature>
<keyword evidence="3" id="KW-1003">Cell membrane</keyword>
<evidence type="ECO:0000256" key="3">
    <source>
        <dbReference type="ARBA" id="ARBA00022475"/>
    </source>
</evidence>
<dbReference type="Pfam" id="PF00528">
    <property type="entry name" value="BPD_transp_1"/>
    <property type="match status" value="1"/>
</dbReference>
<dbReference type="Proteomes" id="UP001579974">
    <property type="component" value="Unassembled WGS sequence"/>
</dbReference>
<keyword evidence="2 7" id="KW-0813">Transport</keyword>
<evidence type="ECO:0000259" key="8">
    <source>
        <dbReference type="PROSITE" id="PS50928"/>
    </source>
</evidence>
<feature type="transmembrane region" description="Helical" evidence="7">
    <location>
        <begin position="79"/>
        <end position="101"/>
    </location>
</feature>
<dbReference type="CDD" id="cd06261">
    <property type="entry name" value="TM_PBP2"/>
    <property type="match status" value="1"/>
</dbReference>
<dbReference type="InterPro" id="IPR000515">
    <property type="entry name" value="MetI-like"/>
</dbReference>
<sequence length="286" mass="31263">MQRKMTGGRRVFTIVNVLFLALIASTMIVPLWNALAESFSSNLGSMQPGILMWPRHFSLSGYQTVWTVLDLWKPFENSVLVSVSGTLLHVLLSTLAGYALAQPSLPGRRVISGLILVTMMIPFEAIMIPFYVTIQQFGLLNTLIALILSGAVSGFSIILMKNFFQSIPTDILDAAKIDGAGHFRCLWRVYIPLSKAGLATVTLFEFVSRWNNLLTTVLLINDSSKNTLQVALNGLVNEGSATSSGNLVTTNVKMAGIIIAVLPLMLAYPFVQKYFVKGIFLGASKE</sequence>
<comment type="similarity">
    <text evidence="7">Belongs to the binding-protein-dependent transport system permease family.</text>
</comment>
<evidence type="ECO:0000313" key="9">
    <source>
        <dbReference type="EMBL" id="MFB5189099.1"/>
    </source>
</evidence>
<evidence type="ECO:0000256" key="6">
    <source>
        <dbReference type="ARBA" id="ARBA00023136"/>
    </source>
</evidence>
<keyword evidence="5 7" id="KW-1133">Transmembrane helix</keyword>
<evidence type="ECO:0000256" key="4">
    <source>
        <dbReference type="ARBA" id="ARBA00022692"/>
    </source>
</evidence>
<feature type="transmembrane region" description="Helical" evidence="7">
    <location>
        <begin position="254"/>
        <end position="271"/>
    </location>
</feature>
<feature type="transmembrane region" description="Helical" evidence="7">
    <location>
        <begin position="138"/>
        <end position="159"/>
    </location>
</feature>
<gene>
    <name evidence="9" type="ORF">KKP3000_002097</name>
</gene>
<dbReference type="PROSITE" id="PS50928">
    <property type="entry name" value="ABC_TM1"/>
    <property type="match status" value="1"/>
</dbReference>
<evidence type="ECO:0000256" key="7">
    <source>
        <dbReference type="RuleBase" id="RU363032"/>
    </source>
</evidence>
<dbReference type="PANTHER" id="PTHR43744:SF9">
    <property type="entry name" value="POLYGALACTURONAN_RHAMNOGALACTURONAN TRANSPORT SYSTEM PERMEASE PROTEIN YTCP"/>
    <property type="match status" value="1"/>
</dbReference>
<proteinExistence type="inferred from homology"/>
<evidence type="ECO:0000256" key="2">
    <source>
        <dbReference type="ARBA" id="ARBA00022448"/>
    </source>
</evidence>
<dbReference type="RefSeq" id="WP_275472754.1">
    <property type="nucleotide sequence ID" value="NZ_CP162940.1"/>
</dbReference>
<dbReference type="PANTHER" id="PTHR43744">
    <property type="entry name" value="ABC TRANSPORTER PERMEASE PROTEIN MG189-RELATED-RELATED"/>
    <property type="match status" value="1"/>
</dbReference>
<dbReference type="SUPFAM" id="SSF161098">
    <property type="entry name" value="MetI-like"/>
    <property type="match status" value="1"/>
</dbReference>
<reference evidence="9 10" key="1">
    <citation type="journal article" date="2024" name="Int. J. Mol. Sci.">
        <title>Exploration of Alicyclobacillus spp. Genome in Search of Antibiotic Resistance.</title>
        <authorList>
            <person name="Bucka-Kolendo J."/>
            <person name="Kiousi D.E."/>
            <person name="Dekowska A."/>
            <person name="Mikolajczuk-Szczyrba A."/>
            <person name="Karadedos D.M."/>
            <person name="Michael P."/>
            <person name="Galanis A."/>
            <person name="Sokolowska B."/>
        </authorList>
    </citation>
    <scope>NUCLEOTIDE SEQUENCE [LARGE SCALE GENOMIC DNA]</scope>
    <source>
        <strain evidence="9 10">KKP 3000</strain>
    </source>
</reference>
<evidence type="ECO:0000256" key="5">
    <source>
        <dbReference type="ARBA" id="ARBA00022989"/>
    </source>
</evidence>